<reference evidence="2" key="2">
    <citation type="submission" date="2016-02" db="EMBL/GenBank/DDBJ databases">
        <title>Draft genome sequence of five rapidly growing Mycobacterium species.</title>
        <authorList>
            <person name="Katahira K."/>
            <person name="Gotou Y."/>
            <person name="Iida K."/>
            <person name="Ogura Y."/>
            <person name="Hayashi T."/>
        </authorList>
    </citation>
    <scope>NUCLEOTIDE SEQUENCE [LARGE SCALE GENOMIC DNA]</scope>
    <source>
        <strain evidence="2">JCM15654</strain>
    </source>
</reference>
<accession>A0A100W1Q1</accession>
<sequence length="93" mass="8970">MANDLEVDAAGLRMAAASSEGAVATALSGAATDGPLTSAPSGAGVAAVNAALRSVQRIQSHRVTGQADALTTSGARYDTADDDGAQAIATVGI</sequence>
<evidence type="ECO:0000313" key="2">
    <source>
        <dbReference type="Proteomes" id="UP000069620"/>
    </source>
</evidence>
<name>A0A100W1Q1_9MYCO</name>
<dbReference type="EMBL" id="BCSX01000036">
    <property type="protein sequence ID" value="GAS90008.1"/>
    <property type="molecule type" value="Genomic_DNA"/>
</dbReference>
<protein>
    <submittedName>
        <fullName evidence="1">Gp89</fullName>
    </submittedName>
</protein>
<dbReference type="RefSeq" id="WP_062830300.1">
    <property type="nucleotide sequence ID" value="NZ_BCSX01000036.1"/>
</dbReference>
<proteinExistence type="predicted"/>
<dbReference type="AlphaFoldDB" id="A0A100W1Q1"/>
<dbReference type="Proteomes" id="UP000069620">
    <property type="component" value="Unassembled WGS sequence"/>
</dbReference>
<comment type="caution">
    <text evidence="1">The sequence shown here is derived from an EMBL/GenBank/DDBJ whole genome shotgun (WGS) entry which is preliminary data.</text>
</comment>
<evidence type="ECO:0000313" key="1">
    <source>
        <dbReference type="EMBL" id="GAS90008.1"/>
    </source>
</evidence>
<reference evidence="2" key="1">
    <citation type="journal article" date="2016" name="Genome Announc.">
        <title>Draft Genome Sequences of Five Rapidly Growing Mycobacterium Species, M. thermoresistibile, M. fortuitum subsp. acetamidolyticum, M. canariasense, M. brisbanense, and M. novocastrense.</title>
        <authorList>
            <person name="Katahira K."/>
            <person name="Ogura Y."/>
            <person name="Gotoh Y."/>
            <person name="Hayashi T."/>
        </authorList>
    </citation>
    <scope>NUCLEOTIDE SEQUENCE [LARGE SCALE GENOMIC DNA]</scope>
    <source>
        <strain evidence="2">JCM15654</strain>
    </source>
</reference>
<organism evidence="1 2">
    <name type="scientific">Mycolicibacterium brisbanense</name>
    <dbReference type="NCBI Taxonomy" id="146020"/>
    <lineage>
        <taxon>Bacteria</taxon>
        <taxon>Bacillati</taxon>
        <taxon>Actinomycetota</taxon>
        <taxon>Actinomycetes</taxon>
        <taxon>Mycobacteriales</taxon>
        <taxon>Mycobacteriaceae</taxon>
        <taxon>Mycolicibacterium</taxon>
    </lineage>
</organism>
<dbReference type="STRING" id="146020.RMCB_4104"/>
<gene>
    <name evidence="1" type="ORF">RMCB_4104</name>
</gene>
<keyword evidence="2" id="KW-1185">Reference proteome</keyword>